<dbReference type="InterPro" id="IPR011054">
    <property type="entry name" value="Rudment_hybrid_motif"/>
</dbReference>
<dbReference type="EMBL" id="PVNS01000013">
    <property type="protein sequence ID" value="PRO64659.1"/>
    <property type="molecule type" value="Genomic_DNA"/>
</dbReference>
<dbReference type="FunFam" id="3.40.50.20:FF:000010">
    <property type="entry name" value="Propionyl-CoA carboxylase subunit alpha"/>
    <property type="match status" value="1"/>
</dbReference>
<dbReference type="GO" id="GO:0005524">
    <property type="term" value="F:ATP binding"/>
    <property type="evidence" value="ECO:0007669"/>
    <property type="project" value="UniProtKB-UniRule"/>
</dbReference>
<dbReference type="InterPro" id="IPR016185">
    <property type="entry name" value="PreATP-grasp_dom_sf"/>
</dbReference>
<evidence type="ECO:0000256" key="3">
    <source>
        <dbReference type="ARBA" id="ARBA00022840"/>
    </source>
</evidence>
<dbReference type="PROSITE" id="PS00866">
    <property type="entry name" value="CPSASE_1"/>
    <property type="match status" value="1"/>
</dbReference>
<dbReference type="GO" id="GO:0016874">
    <property type="term" value="F:ligase activity"/>
    <property type="evidence" value="ECO:0007669"/>
    <property type="project" value="UniProtKB-KW"/>
</dbReference>
<protein>
    <submittedName>
        <fullName evidence="8">Biotin carboxylase</fullName>
    </submittedName>
</protein>
<dbReference type="Gene3D" id="3.30.470.20">
    <property type="entry name" value="ATP-grasp fold, B domain"/>
    <property type="match status" value="1"/>
</dbReference>
<dbReference type="SUPFAM" id="SSF56059">
    <property type="entry name" value="Glutathione synthetase ATP-binding domain-like"/>
    <property type="match status" value="1"/>
</dbReference>
<dbReference type="PROSITE" id="PS00867">
    <property type="entry name" value="CPSASE_2"/>
    <property type="match status" value="1"/>
</dbReference>
<dbReference type="InterPro" id="IPR005482">
    <property type="entry name" value="Biotin_COase_C"/>
</dbReference>
<evidence type="ECO:0000313" key="9">
    <source>
        <dbReference type="Proteomes" id="UP000243650"/>
    </source>
</evidence>
<keyword evidence="4" id="KW-0092">Biotin</keyword>
<accession>A0A2P6MEE0</accession>
<dbReference type="SUPFAM" id="SSF51246">
    <property type="entry name" value="Rudiment single hybrid motif"/>
    <property type="match status" value="1"/>
</dbReference>
<dbReference type="PROSITE" id="PS50975">
    <property type="entry name" value="ATP_GRASP"/>
    <property type="match status" value="1"/>
</dbReference>
<dbReference type="SMART" id="SM00878">
    <property type="entry name" value="Biotin_carb_C"/>
    <property type="match status" value="1"/>
</dbReference>
<evidence type="ECO:0000256" key="4">
    <source>
        <dbReference type="ARBA" id="ARBA00023267"/>
    </source>
</evidence>
<dbReference type="PANTHER" id="PTHR18866:SF128">
    <property type="entry name" value="UREA AMIDOLYASE"/>
    <property type="match status" value="1"/>
</dbReference>
<evidence type="ECO:0000256" key="5">
    <source>
        <dbReference type="PROSITE-ProRule" id="PRU00409"/>
    </source>
</evidence>
<evidence type="ECO:0000256" key="2">
    <source>
        <dbReference type="ARBA" id="ARBA00022741"/>
    </source>
</evidence>
<gene>
    <name evidence="8" type="ORF">C6I21_13205</name>
</gene>
<dbReference type="InterPro" id="IPR005479">
    <property type="entry name" value="CPAse_ATP-bd"/>
</dbReference>
<evidence type="ECO:0000259" key="6">
    <source>
        <dbReference type="PROSITE" id="PS50975"/>
    </source>
</evidence>
<dbReference type="GO" id="GO:0046872">
    <property type="term" value="F:metal ion binding"/>
    <property type="evidence" value="ECO:0007669"/>
    <property type="project" value="InterPro"/>
</dbReference>
<keyword evidence="2 5" id="KW-0547">Nucleotide-binding</keyword>
<keyword evidence="3 5" id="KW-0067">ATP-binding</keyword>
<dbReference type="InterPro" id="IPR005481">
    <property type="entry name" value="BC-like_N"/>
</dbReference>
<feature type="domain" description="ATP-grasp" evidence="6">
    <location>
        <begin position="122"/>
        <end position="313"/>
    </location>
</feature>
<proteinExistence type="predicted"/>
<dbReference type="Pfam" id="PF02786">
    <property type="entry name" value="CPSase_L_D2"/>
    <property type="match status" value="1"/>
</dbReference>
<dbReference type="AlphaFoldDB" id="A0A2P6MEE0"/>
<dbReference type="InterPro" id="IPR011764">
    <property type="entry name" value="Biotin_carboxylation_dom"/>
</dbReference>
<dbReference type="RefSeq" id="WP_105959959.1">
    <property type="nucleotide sequence ID" value="NZ_PVNS01000013.1"/>
</dbReference>
<keyword evidence="1" id="KW-0436">Ligase</keyword>
<keyword evidence="9" id="KW-1185">Reference proteome</keyword>
<dbReference type="PANTHER" id="PTHR18866">
    <property type="entry name" value="CARBOXYLASE:PYRUVATE/ACETYL-COA/PROPIONYL-COA CARBOXYLASE"/>
    <property type="match status" value="1"/>
</dbReference>
<evidence type="ECO:0000259" key="7">
    <source>
        <dbReference type="PROSITE" id="PS50979"/>
    </source>
</evidence>
<feature type="domain" description="Biotin carboxylation" evidence="7">
    <location>
        <begin position="3"/>
        <end position="441"/>
    </location>
</feature>
<dbReference type="Pfam" id="PF02785">
    <property type="entry name" value="Biotin_carb_C"/>
    <property type="match status" value="1"/>
</dbReference>
<dbReference type="InterPro" id="IPR011761">
    <property type="entry name" value="ATP-grasp"/>
</dbReference>
<dbReference type="Proteomes" id="UP000243650">
    <property type="component" value="Unassembled WGS sequence"/>
</dbReference>
<sequence length="445" mass="48825">MKQIRRAAVANRGEIACRIIRTLRRLGITSIALYSEADEKALHVLEADEAVCIGPAPPKESYVNIQQVLHALRDSGADAVHPGYGFLSERAAFAEAVEEEGILFLGPDPDVIRAMGEKTQARSSMENAGVPVVPGRTIKDDAVQAAEAVGYPVMLKASSGGGGIGMQCIRSREELEKSAASISRRAETFFGSGELYIEKYLETPRHIEVQIAGDGTGDCRAVGLRDCSVQRRHQKVIEEAPASVTGEVRQKLVRSAVQAGSALKYRSVGTVEFLVENDDVYFLEMNTRLQVEHPVTELTGGMDLVEWQIRIAEGAGLEALPVNEPSGDHAVEARLYAEDPKTFFPSPGTITKWELPEEEGIRIDAGFRNGDTITPHYDPMLAKICAYAPDRETACRNLLSYMNKVRVEGIKTNRTFLIQVLENPLFQQGNYDVTLTETILKEVQP</sequence>
<reference evidence="8 9" key="1">
    <citation type="submission" date="2018-03" db="EMBL/GenBank/DDBJ databases">
        <title>Bacillus urumqiensis sp. nov., a moderately haloalkaliphilic bacterium isolated from a salt lake.</title>
        <authorList>
            <person name="Zhao B."/>
            <person name="Liao Z."/>
        </authorList>
    </citation>
    <scope>NUCLEOTIDE SEQUENCE [LARGE SCALE GENOMIC DNA]</scope>
    <source>
        <strain evidence="8 9">BZ-SZ-XJ18</strain>
    </source>
</reference>
<dbReference type="SUPFAM" id="SSF52440">
    <property type="entry name" value="PreATP-grasp domain"/>
    <property type="match status" value="1"/>
</dbReference>
<dbReference type="PROSITE" id="PS50979">
    <property type="entry name" value="BC"/>
    <property type="match status" value="1"/>
</dbReference>
<dbReference type="Pfam" id="PF00289">
    <property type="entry name" value="Biotin_carb_N"/>
    <property type="match status" value="1"/>
</dbReference>
<dbReference type="InterPro" id="IPR050856">
    <property type="entry name" value="Biotin_carboxylase_complex"/>
</dbReference>
<organism evidence="8 9">
    <name type="scientific">Alkalicoccus urumqiensis</name>
    <name type="common">Bacillus urumqiensis</name>
    <dbReference type="NCBI Taxonomy" id="1548213"/>
    <lineage>
        <taxon>Bacteria</taxon>
        <taxon>Bacillati</taxon>
        <taxon>Bacillota</taxon>
        <taxon>Bacilli</taxon>
        <taxon>Bacillales</taxon>
        <taxon>Bacillaceae</taxon>
        <taxon>Alkalicoccus</taxon>
    </lineage>
</organism>
<evidence type="ECO:0000313" key="8">
    <source>
        <dbReference type="EMBL" id="PRO64659.1"/>
    </source>
</evidence>
<name>A0A2P6MEE0_ALKUR</name>
<dbReference type="OrthoDB" id="9807469at2"/>
<evidence type="ECO:0000256" key="1">
    <source>
        <dbReference type="ARBA" id="ARBA00022598"/>
    </source>
</evidence>
<comment type="caution">
    <text evidence="8">The sequence shown here is derived from an EMBL/GenBank/DDBJ whole genome shotgun (WGS) entry which is preliminary data.</text>
</comment>